<evidence type="ECO:0000259" key="7">
    <source>
        <dbReference type="PROSITE" id="PS51900"/>
    </source>
</evidence>
<evidence type="ECO:0000256" key="1">
    <source>
        <dbReference type="ARBA" id="ARBA00008857"/>
    </source>
</evidence>
<dbReference type="OrthoDB" id="7873969at2"/>
<keyword evidence="2" id="KW-0229">DNA integration</keyword>
<dbReference type="EMBL" id="VCLB01000002">
    <property type="protein sequence ID" value="TNB48992.1"/>
    <property type="molecule type" value="Genomic_DNA"/>
</dbReference>
<dbReference type="Gene3D" id="1.10.150.130">
    <property type="match status" value="1"/>
</dbReference>
<protein>
    <recommendedName>
        <fullName evidence="10">Integrase</fullName>
    </recommendedName>
</protein>
<dbReference type="PANTHER" id="PTHR30349:SF41">
    <property type="entry name" value="INTEGRASE_RECOMBINASE PROTEIN MJ0367-RELATED"/>
    <property type="match status" value="1"/>
</dbReference>
<dbReference type="GO" id="GO:0006310">
    <property type="term" value="P:DNA recombination"/>
    <property type="evidence" value="ECO:0007669"/>
    <property type="project" value="UniProtKB-KW"/>
</dbReference>
<dbReference type="InterPro" id="IPR002104">
    <property type="entry name" value="Integrase_catalytic"/>
</dbReference>
<evidence type="ECO:0000313" key="8">
    <source>
        <dbReference type="EMBL" id="TNB48992.1"/>
    </source>
</evidence>
<feature type="domain" description="Core-binding (CB)" evidence="7">
    <location>
        <begin position="70"/>
        <end position="149"/>
    </location>
</feature>
<dbReference type="PROSITE" id="PS51900">
    <property type="entry name" value="CB"/>
    <property type="match status" value="1"/>
</dbReference>
<gene>
    <name evidence="8" type="ORF">FF124_03065</name>
</gene>
<dbReference type="InterPro" id="IPR053876">
    <property type="entry name" value="Phage_int_M"/>
</dbReference>
<dbReference type="Pfam" id="PF22022">
    <property type="entry name" value="Phage_int_M"/>
    <property type="match status" value="1"/>
</dbReference>
<dbReference type="InterPro" id="IPR013762">
    <property type="entry name" value="Integrase-like_cat_sf"/>
</dbReference>
<reference evidence="8 9" key="1">
    <citation type="submission" date="2019-05" db="EMBL/GenBank/DDBJ databases">
        <authorList>
            <person name="Lee S.D."/>
        </authorList>
    </citation>
    <scope>NUCLEOTIDE SEQUENCE [LARGE SCALE GENOMIC DNA]</scope>
    <source>
        <strain evidence="8 9">GH2-6</strain>
    </source>
</reference>
<dbReference type="PROSITE" id="PS51898">
    <property type="entry name" value="TYR_RECOMBINASE"/>
    <property type="match status" value="1"/>
</dbReference>
<dbReference type="Pfam" id="PF00589">
    <property type="entry name" value="Phage_integrase"/>
    <property type="match status" value="1"/>
</dbReference>
<comment type="similarity">
    <text evidence="1">Belongs to the 'phage' integrase family.</text>
</comment>
<dbReference type="InterPro" id="IPR010998">
    <property type="entry name" value="Integrase_recombinase_N"/>
</dbReference>
<keyword evidence="4" id="KW-0233">DNA recombination</keyword>
<sequence length="374" mass="42162">MGRRMKPLRKKFPGATPYFDRHGKRRWRYRKGGRSVELGTEYGSDDFVERYEAAVKSIRRPVGIDRTIPGSVNDLVVSFYKSPVWKALSDSTKRTYRGHIEPFRMKHGDKPVNQLERRHVMKILAEKADTPAAANNLRKRLMQLLDHAIALDWISTNPARLVKPYKLDGSGFHTWDEGEIARFFQVYEPGTMAHTAVTLMLYTGAARVDAVKLGPWNLKQSADGPRFEYRRQKTLKSNGVLISIPLHPDLAEVLSASADDRPFLATAYRKARSAEGLGNKMRQWCDKAGLDACSAHGLRKACARRLAEAGASAHEIMSVTGHKTLAEVQRYTDAAMREGLADSAFEKLISRPNREQTVVNLQSRFAKNNSKVLK</sequence>
<dbReference type="GO" id="GO:0003677">
    <property type="term" value="F:DNA binding"/>
    <property type="evidence" value="ECO:0007669"/>
    <property type="project" value="UniProtKB-UniRule"/>
</dbReference>
<comment type="caution">
    <text evidence="8">The sequence shown here is derived from an EMBL/GenBank/DDBJ whole genome shotgun (WGS) entry which is preliminary data.</text>
</comment>
<accession>A0A5C4JUQ3</accession>
<dbReference type="PANTHER" id="PTHR30349">
    <property type="entry name" value="PHAGE INTEGRASE-RELATED"/>
    <property type="match status" value="1"/>
</dbReference>
<evidence type="ECO:0000259" key="6">
    <source>
        <dbReference type="PROSITE" id="PS51898"/>
    </source>
</evidence>
<evidence type="ECO:0000313" key="9">
    <source>
        <dbReference type="Proteomes" id="UP000307874"/>
    </source>
</evidence>
<dbReference type="SUPFAM" id="SSF56349">
    <property type="entry name" value="DNA breaking-rejoining enzymes"/>
    <property type="match status" value="1"/>
</dbReference>
<evidence type="ECO:0000256" key="4">
    <source>
        <dbReference type="ARBA" id="ARBA00023172"/>
    </source>
</evidence>
<name>A0A5C4JUQ3_9HYPH</name>
<keyword evidence="3 5" id="KW-0238">DNA-binding</keyword>
<keyword evidence="9" id="KW-1185">Reference proteome</keyword>
<dbReference type="AlphaFoldDB" id="A0A5C4JUQ3"/>
<organism evidence="8 9">
    <name type="scientific">Martelella lutilitoris</name>
    <dbReference type="NCBI Taxonomy" id="2583532"/>
    <lineage>
        <taxon>Bacteria</taxon>
        <taxon>Pseudomonadati</taxon>
        <taxon>Pseudomonadota</taxon>
        <taxon>Alphaproteobacteria</taxon>
        <taxon>Hyphomicrobiales</taxon>
        <taxon>Aurantimonadaceae</taxon>
        <taxon>Martelella</taxon>
    </lineage>
</organism>
<dbReference type="InterPro" id="IPR044068">
    <property type="entry name" value="CB"/>
</dbReference>
<dbReference type="Gene3D" id="1.10.443.10">
    <property type="entry name" value="Intergrase catalytic core"/>
    <property type="match status" value="1"/>
</dbReference>
<evidence type="ECO:0008006" key="10">
    <source>
        <dbReference type="Google" id="ProtNLM"/>
    </source>
</evidence>
<dbReference type="InterPro" id="IPR011010">
    <property type="entry name" value="DNA_brk_join_enz"/>
</dbReference>
<evidence type="ECO:0000256" key="2">
    <source>
        <dbReference type="ARBA" id="ARBA00022908"/>
    </source>
</evidence>
<dbReference type="InterPro" id="IPR050090">
    <property type="entry name" value="Tyrosine_recombinase_XerCD"/>
</dbReference>
<dbReference type="Proteomes" id="UP000307874">
    <property type="component" value="Unassembled WGS sequence"/>
</dbReference>
<evidence type="ECO:0000256" key="3">
    <source>
        <dbReference type="ARBA" id="ARBA00023125"/>
    </source>
</evidence>
<dbReference type="GO" id="GO:0015074">
    <property type="term" value="P:DNA integration"/>
    <property type="evidence" value="ECO:0007669"/>
    <property type="project" value="UniProtKB-KW"/>
</dbReference>
<proteinExistence type="inferred from homology"/>
<reference evidence="8 9" key="2">
    <citation type="submission" date="2019-06" db="EMBL/GenBank/DDBJ databases">
        <title>Martelella lutilitoris sp. nov., isolated from a tidal mudflat.</title>
        <authorList>
            <person name="Kim Y.-J."/>
        </authorList>
    </citation>
    <scope>NUCLEOTIDE SEQUENCE [LARGE SCALE GENOMIC DNA]</scope>
    <source>
        <strain evidence="8 9">GH2-6</strain>
    </source>
</reference>
<feature type="domain" description="Tyr recombinase" evidence="6">
    <location>
        <begin position="170"/>
        <end position="345"/>
    </location>
</feature>
<evidence type="ECO:0000256" key="5">
    <source>
        <dbReference type="PROSITE-ProRule" id="PRU01248"/>
    </source>
</evidence>